<keyword evidence="1" id="KW-0812">Transmembrane</keyword>
<reference evidence="3" key="1">
    <citation type="journal article" date="2020" name="Microbiol. Resour. Announc.">
        <title>Complete Genome Sequence of Novel Psychrotolerant Legionella Strain TUM19329, Isolated from Antarctic Lake Sediment.</title>
        <authorList>
            <person name="Shimada S."/>
            <person name="Nakai R."/>
            <person name="Aoki K."/>
            <person name="Shimoeda N."/>
            <person name="Ohno G."/>
            <person name="Miyazaki Y."/>
            <person name="Kudoh S."/>
            <person name="Imura S."/>
            <person name="Watanabe K."/>
            <person name="Ishii Y."/>
            <person name="Tateda K."/>
        </authorList>
    </citation>
    <scope>NUCLEOTIDE SEQUENCE [LARGE SCALE GENOMIC DNA]</scope>
    <source>
        <strain evidence="3">TUM19329</strain>
    </source>
</reference>
<dbReference type="KEGG" id="lant:TUM19329_02230"/>
<dbReference type="PANTHER" id="PTHR16255:SF1">
    <property type="entry name" value="REQUIRED FOR MEIOTIC NUCLEAR DIVISION PROTEIN 1 HOMOLOG"/>
    <property type="match status" value="1"/>
</dbReference>
<dbReference type="EMBL" id="AP022839">
    <property type="protein sequence ID" value="BCA93862.1"/>
    <property type="molecule type" value="Genomic_DNA"/>
</dbReference>
<proteinExistence type="predicted"/>
<sequence length="290" mass="33747">MAFAFLKCSGPQAPFHIAGIIIMECLSFCVAKSIDLTRLDSFFKNSSNEYISVKSRDVIKLSPRNNQSHIVFIFKNGTVVSWGVKRYEINDYLNTIKLLIDKPVALLVHDEFHYQIADKTAIEPHDFFDVDCLTMDNDSDELKLSLSYGFSQSAKLQYFETIIDALIEKYNPMIQTLSHKGEMPISRKQIQQVIGEILGAKSELNLISNFLYHPKYFWQHPTLEEHFIMLERYLHIQRRVNAINHRLDTLNEIFDMFNGYLENRHGHNLEIIIIILIAMEIMIAVLNFHF</sequence>
<evidence type="ECO:0000313" key="3">
    <source>
        <dbReference type="EMBL" id="BCA93862.1"/>
    </source>
</evidence>
<keyword evidence="1" id="KW-1133">Transmembrane helix</keyword>
<protein>
    <recommendedName>
        <fullName evidence="2">DUF155 domain-containing protein</fullName>
    </recommendedName>
</protein>
<keyword evidence="4" id="KW-1185">Reference proteome</keyword>
<feature type="transmembrane region" description="Helical" evidence="1">
    <location>
        <begin position="271"/>
        <end position="289"/>
    </location>
</feature>
<dbReference type="PANTHER" id="PTHR16255">
    <property type="entry name" value="REQUIRED FOR MEIOTIC NUCLEAR DIVISION PROTEIN 1 HOMOLOG"/>
    <property type="match status" value="1"/>
</dbReference>
<name>A0A6F8T1H1_9GAMM</name>
<dbReference type="InterPro" id="IPR051624">
    <property type="entry name" value="RMD1/Sad1-interacting"/>
</dbReference>
<organism evidence="3 4">
    <name type="scientific">Legionella antarctica</name>
    <dbReference type="NCBI Taxonomy" id="2708020"/>
    <lineage>
        <taxon>Bacteria</taxon>
        <taxon>Pseudomonadati</taxon>
        <taxon>Pseudomonadota</taxon>
        <taxon>Gammaproteobacteria</taxon>
        <taxon>Legionellales</taxon>
        <taxon>Legionellaceae</taxon>
        <taxon>Legionella</taxon>
    </lineage>
</organism>
<dbReference type="Pfam" id="PF02582">
    <property type="entry name" value="DUF155"/>
    <property type="match status" value="1"/>
</dbReference>
<dbReference type="Proteomes" id="UP000502894">
    <property type="component" value="Chromosome"/>
</dbReference>
<evidence type="ECO:0000256" key="1">
    <source>
        <dbReference type="SAM" id="Phobius"/>
    </source>
</evidence>
<accession>A0A6F8T1H1</accession>
<feature type="domain" description="DUF155" evidence="2">
    <location>
        <begin position="71"/>
        <end position="244"/>
    </location>
</feature>
<keyword evidence="1" id="KW-0472">Membrane</keyword>
<gene>
    <name evidence="3" type="ORF">TUM19329_02230</name>
</gene>
<dbReference type="AlphaFoldDB" id="A0A6F8T1H1"/>
<evidence type="ECO:0000259" key="2">
    <source>
        <dbReference type="Pfam" id="PF02582"/>
    </source>
</evidence>
<dbReference type="InterPro" id="IPR003734">
    <property type="entry name" value="DUF155"/>
</dbReference>
<evidence type="ECO:0000313" key="4">
    <source>
        <dbReference type="Proteomes" id="UP000502894"/>
    </source>
</evidence>